<name>A0A938BV45_UNCW3</name>
<proteinExistence type="predicted"/>
<gene>
    <name evidence="2" type="ORF">FJY68_12695</name>
</gene>
<dbReference type="PANTHER" id="PTHR47515">
    <property type="entry name" value="LOW CALCIUM RESPONSE LOCUS PROTEIN T"/>
    <property type="match status" value="1"/>
</dbReference>
<dbReference type="InterPro" id="IPR012337">
    <property type="entry name" value="RNaseH-like_sf"/>
</dbReference>
<feature type="domain" description="Integrase catalytic" evidence="1">
    <location>
        <begin position="141"/>
        <end position="309"/>
    </location>
</feature>
<dbReference type="PANTHER" id="PTHR47515:SF2">
    <property type="entry name" value="INTEGRASE CORE DOMAIN PROTEIN"/>
    <property type="match status" value="1"/>
</dbReference>
<dbReference type="SUPFAM" id="SSF46689">
    <property type="entry name" value="Homeodomain-like"/>
    <property type="match status" value="1"/>
</dbReference>
<dbReference type="AlphaFoldDB" id="A0A938BV45"/>
<evidence type="ECO:0000313" key="3">
    <source>
        <dbReference type="Proteomes" id="UP000779900"/>
    </source>
</evidence>
<dbReference type="GO" id="GO:0015074">
    <property type="term" value="P:DNA integration"/>
    <property type="evidence" value="ECO:0007669"/>
    <property type="project" value="InterPro"/>
</dbReference>
<dbReference type="Gene3D" id="3.30.420.10">
    <property type="entry name" value="Ribonuclease H-like superfamily/Ribonuclease H"/>
    <property type="match status" value="1"/>
</dbReference>
<evidence type="ECO:0000259" key="1">
    <source>
        <dbReference type="PROSITE" id="PS50994"/>
    </source>
</evidence>
<dbReference type="SUPFAM" id="SSF53098">
    <property type="entry name" value="Ribonuclease H-like"/>
    <property type="match status" value="1"/>
</dbReference>
<dbReference type="Pfam" id="PF13565">
    <property type="entry name" value="HTH_32"/>
    <property type="match status" value="1"/>
</dbReference>
<dbReference type="EMBL" id="VGIR01000117">
    <property type="protein sequence ID" value="MBM3332683.1"/>
    <property type="molecule type" value="Genomic_DNA"/>
</dbReference>
<reference evidence="2" key="1">
    <citation type="submission" date="2019-03" db="EMBL/GenBank/DDBJ databases">
        <title>Lake Tanganyika Metagenome-Assembled Genomes (MAGs).</title>
        <authorList>
            <person name="Tran P."/>
        </authorList>
    </citation>
    <scope>NUCLEOTIDE SEQUENCE</scope>
    <source>
        <strain evidence="2">K_DeepCast_150m_m2_040</strain>
    </source>
</reference>
<dbReference type="PROSITE" id="PS50994">
    <property type="entry name" value="INTEGRASE"/>
    <property type="match status" value="1"/>
</dbReference>
<dbReference type="InterPro" id="IPR009057">
    <property type="entry name" value="Homeodomain-like_sf"/>
</dbReference>
<comment type="caution">
    <text evidence="2">The sequence shown here is derived from an EMBL/GenBank/DDBJ whole genome shotgun (WGS) entry which is preliminary data.</text>
</comment>
<sequence>MPWRVSGAQHLRAEFVLVASEPDVSTSAACRQFNVSRKTGYKWLRRYKEVGLCGLVDVSRRPRSSPLSVSGALVLELVRLRREHPHWGPKKLRRLLLRTGFRSEEVPGVATVGRILRRAGLSEAKGRGRPRRWEPEGPLSAAAGPNDVWTVDFKGYWRVGDGERCEPLGIRDLYSRYILCLRPMRRRRIEDVRGVFAEMFERYGLPVAIRSDNGAPFASMVGPYGLTRLSAWCRTLGIKLDRIDPGHPERNGSHERMHRDLAAEIQGQPAPTLAEEAVRLERWRVDYNINRPHEALGQKTPGEVYRVSPRRMSDVEPYKYPYGYLLRRVDSKGYIAVMGKAVSLSDALIRTEVGLERLDETHWRIWFCDMAIKEVCVQRAVPRWLAPPAVTQV</sequence>
<dbReference type="InterPro" id="IPR036397">
    <property type="entry name" value="RNaseH_sf"/>
</dbReference>
<accession>A0A938BV45</accession>
<evidence type="ECO:0000313" key="2">
    <source>
        <dbReference type="EMBL" id="MBM3332683.1"/>
    </source>
</evidence>
<protein>
    <submittedName>
        <fullName evidence="2">Transposase</fullName>
    </submittedName>
</protein>
<dbReference type="InterPro" id="IPR001584">
    <property type="entry name" value="Integrase_cat-core"/>
</dbReference>
<dbReference type="Pfam" id="PF13683">
    <property type="entry name" value="rve_3"/>
    <property type="match status" value="1"/>
</dbReference>
<organism evidence="2 3">
    <name type="scientific">candidate division WOR-3 bacterium</name>
    <dbReference type="NCBI Taxonomy" id="2052148"/>
    <lineage>
        <taxon>Bacteria</taxon>
        <taxon>Bacteria division WOR-3</taxon>
    </lineage>
</organism>
<dbReference type="Proteomes" id="UP000779900">
    <property type="component" value="Unassembled WGS sequence"/>
</dbReference>
<dbReference type="GO" id="GO:0003676">
    <property type="term" value="F:nucleic acid binding"/>
    <property type="evidence" value="ECO:0007669"/>
    <property type="project" value="InterPro"/>
</dbReference>